<feature type="transmembrane region" description="Helical" evidence="1">
    <location>
        <begin position="153"/>
        <end position="173"/>
    </location>
</feature>
<feature type="transmembrane region" description="Helical" evidence="1">
    <location>
        <begin position="353"/>
        <end position="372"/>
    </location>
</feature>
<name>A0ABX1GQ53_9FLAO</name>
<evidence type="ECO:0000313" key="2">
    <source>
        <dbReference type="EMBL" id="NKI32042.1"/>
    </source>
</evidence>
<dbReference type="Proteomes" id="UP000718451">
    <property type="component" value="Unassembled WGS sequence"/>
</dbReference>
<evidence type="ECO:0000256" key="1">
    <source>
        <dbReference type="SAM" id="Phobius"/>
    </source>
</evidence>
<sequence length="409" mass="46643">MRKILSLLAIIFVMAGSIRFFEPAFVEDSILNYLQYLSVLVAVTLSLPHMIKPPFGFNFPVYLLLIAVIFSIFMAVIFWDQGIKDSLLATFEYFIIFFYFFLVSSTISLQTLERIIIGFGIVYILLYAFQFVSGSTIYFGKSLWGDEFIESRGVVRIIFPAGGILYLSTFLAFTKSLTAKGLKKWLWILFSMFGILAPILQVTRQFIAGVILILILHIIISLSPVKKTFLALMFLLAGLLILNTDLPLVKGLQEQTTDDLGQGKDYIRVQAGKYFLTEFSPNTTTGIFGNGVAYSGVSNYGSFVDMLQYTQEYFLSDLGIITVYVQFGVLAILSFIVIWILSITVPLDANYYYLKYYLWLLLITSLTWYSVYHHHYLFCNVLVLAMYQRASKNFKEEKINGKLVLDETK</sequence>
<feature type="transmembrane region" description="Helical" evidence="1">
    <location>
        <begin position="318"/>
        <end position="341"/>
    </location>
</feature>
<feature type="transmembrane region" description="Helical" evidence="1">
    <location>
        <begin position="91"/>
        <end position="109"/>
    </location>
</feature>
<feature type="transmembrane region" description="Helical" evidence="1">
    <location>
        <begin position="206"/>
        <end position="222"/>
    </location>
</feature>
<keyword evidence="1" id="KW-0812">Transmembrane</keyword>
<keyword evidence="1" id="KW-0472">Membrane</keyword>
<feature type="transmembrane region" description="Helical" evidence="1">
    <location>
        <begin position="30"/>
        <end position="47"/>
    </location>
</feature>
<evidence type="ECO:0000313" key="3">
    <source>
        <dbReference type="Proteomes" id="UP000718451"/>
    </source>
</evidence>
<dbReference type="RefSeq" id="WP_168552267.1">
    <property type="nucleotide sequence ID" value="NZ_JAAWWL010000002.1"/>
</dbReference>
<feature type="transmembrane region" description="Helical" evidence="1">
    <location>
        <begin position="116"/>
        <end position="133"/>
    </location>
</feature>
<gene>
    <name evidence="2" type="ORF">HCU67_08825</name>
</gene>
<keyword evidence="3" id="KW-1185">Reference proteome</keyword>
<evidence type="ECO:0008006" key="4">
    <source>
        <dbReference type="Google" id="ProtNLM"/>
    </source>
</evidence>
<protein>
    <recommendedName>
        <fullName evidence="4">O-antigen ligase domain-containing protein</fullName>
    </recommendedName>
</protein>
<feature type="transmembrane region" description="Helical" evidence="1">
    <location>
        <begin position="59"/>
        <end position="79"/>
    </location>
</feature>
<dbReference type="EMBL" id="JAAWWL010000002">
    <property type="protein sequence ID" value="NKI32042.1"/>
    <property type="molecule type" value="Genomic_DNA"/>
</dbReference>
<reference evidence="2 3" key="1">
    <citation type="submission" date="2020-04" db="EMBL/GenBank/DDBJ databases">
        <authorList>
            <person name="Yoon J."/>
        </authorList>
    </citation>
    <scope>NUCLEOTIDE SEQUENCE [LARGE SCALE GENOMIC DNA]</scope>
    <source>
        <strain evidence="2 3">DJ-13</strain>
    </source>
</reference>
<feature type="transmembrane region" description="Helical" evidence="1">
    <location>
        <begin position="229"/>
        <end position="249"/>
    </location>
</feature>
<keyword evidence="1" id="KW-1133">Transmembrane helix</keyword>
<feature type="transmembrane region" description="Helical" evidence="1">
    <location>
        <begin position="185"/>
        <end position="200"/>
    </location>
</feature>
<proteinExistence type="predicted"/>
<accession>A0ABX1GQ53</accession>
<organism evidence="2 3">
    <name type="scientific">Croceivirga thetidis</name>
    <dbReference type="NCBI Taxonomy" id="2721623"/>
    <lineage>
        <taxon>Bacteria</taxon>
        <taxon>Pseudomonadati</taxon>
        <taxon>Bacteroidota</taxon>
        <taxon>Flavobacteriia</taxon>
        <taxon>Flavobacteriales</taxon>
        <taxon>Flavobacteriaceae</taxon>
        <taxon>Croceivirga</taxon>
    </lineage>
</organism>
<comment type="caution">
    <text evidence="2">The sequence shown here is derived from an EMBL/GenBank/DDBJ whole genome shotgun (WGS) entry which is preliminary data.</text>
</comment>